<evidence type="ECO:0000313" key="9">
    <source>
        <dbReference type="EMBL" id="PWV95488.1"/>
    </source>
</evidence>
<evidence type="ECO:0000256" key="1">
    <source>
        <dbReference type="ARBA" id="ARBA00001946"/>
    </source>
</evidence>
<dbReference type="InterPro" id="IPR002716">
    <property type="entry name" value="PIN_dom"/>
</dbReference>
<keyword evidence="10" id="KW-1185">Reference proteome</keyword>
<evidence type="ECO:0000256" key="4">
    <source>
        <dbReference type="ARBA" id="ARBA00022723"/>
    </source>
</evidence>
<keyword evidence="6" id="KW-0460">Magnesium</keyword>
<comment type="caution">
    <text evidence="9">The sequence shown here is derived from an EMBL/GenBank/DDBJ whole genome shotgun (WGS) entry which is preliminary data.</text>
</comment>
<evidence type="ECO:0000313" key="10">
    <source>
        <dbReference type="Proteomes" id="UP000246352"/>
    </source>
</evidence>
<keyword evidence="4" id="KW-0479">Metal-binding</keyword>
<dbReference type="PANTHER" id="PTHR33653">
    <property type="entry name" value="RIBONUCLEASE VAPC2"/>
    <property type="match status" value="1"/>
</dbReference>
<dbReference type="Gene3D" id="3.40.50.1010">
    <property type="entry name" value="5'-nuclease"/>
    <property type="match status" value="1"/>
</dbReference>
<evidence type="ECO:0000256" key="5">
    <source>
        <dbReference type="ARBA" id="ARBA00022801"/>
    </source>
</evidence>
<keyword evidence="2" id="KW-1277">Toxin-antitoxin system</keyword>
<evidence type="ECO:0000256" key="3">
    <source>
        <dbReference type="ARBA" id="ARBA00022722"/>
    </source>
</evidence>
<dbReference type="Proteomes" id="UP000246352">
    <property type="component" value="Unassembled WGS sequence"/>
</dbReference>
<dbReference type="RefSeq" id="WP_110034497.1">
    <property type="nucleotide sequence ID" value="NZ_QGTR01000010.1"/>
</dbReference>
<dbReference type="OrthoDB" id="9800524at2"/>
<evidence type="ECO:0000256" key="6">
    <source>
        <dbReference type="ARBA" id="ARBA00022842"/>
    </source>
</evidence>
<dbReference type="GO" id="GO:0004518">
    <property type="term" value="F:nuclease activity"/>
    <property type="evidence" value="ECO:0007669"/>
    <property type="project" value="UniProtKB-KW"/>
</dbReference>
<sequence>MSATLVDSNILIDLLDANSPWRDWSRTHLIAAGSTGDVVFNIVIASEVSYSFLSEQGFRSFFERTPLSFEDIPLECAIKAGWAHRAYRARGGAREKVLPDFLIGAHALVRGHAILTRDPAGYRTYFPDVEIIAPDTHP</sequence>
<gene>
    <name evidence="9" type="ORF">DFR52_11016</name>
</gene>
<comment type="cofactor">
    <cofactor evidence="1">
        <name>Mg(2+)</name>
        <dbReference type="ChEBI" id="CHEBI:18420"/>
    </cofactor>
</comment>
<protein>
    <recommendedName>
        <fullName evidence="8">PIN domain-containing protein</fullName>
    </recommendedName>
</protein>
<dbReference type="InterPro" id="IPR029060">
    <property type="entry name" value="PIN-like_dom_sf"/>
</dbReference>
<evidence type="ECO:0000256" key="2">
    <source>
        <dbReference type="ARBA" id="ARBA00022649"/>
    </source>
</evidence>
<dbReference type="AlphaFoldDB" id="A0A317PE47"/>
<dbReference type="InterPro" id="IPR050556">
    <property type="entry name" value="Type_II_TA_system_RNase"/>
</dbReference>
<dbReference type="SUPFAM" id="SSF88723">
    <property type="entry name" value="PIN domain-like"/>
    <property type="match status" value="1"/>
</dbReference>
<organism evidence="9 10">
    <name type="scientific">Hoeflea marina</name>
    <dbReference type="NCBI Taxonomy" id="274592"/>
    <lineage>
        <taxon>Bacteria</taxon>
        <taxon>Pseudomonadati</taxon>
        <taxon>Pseudomonadota</taxon>
        <taxon>Alphaproteobacteria</taxon>
        <taxon>Hyphomicrobiales</taxon>
        <taxon>Rhizobiaceae</taxon>
        <taxon>Hoeflea</taxon>
    </lineage>
</organism>
<dbReference type="PANTHER" id="PTHR33653:SF1">
    <property type="entry name" value="RIBONUCLEASE VAPC2"/>
    <property type="match status" value="1"/>
</dbReference>
<keyword evidence="5" id="KW-0378">Hydrolase</keyword>
<name>A0A317PE47_9HYPH</name>
<dbReference type="EMBL" id="QGTR01000010">
    <property type="protein sequence ID" value="PWV95488.1"/>
    <property type="molecule type" value="Genomic_DNA"/>
</dbReference>
<feature type="domain" description="PIN" evidence="8">
    <location>
        <begin position="5"/>
        <end position="124"/>
    </location>
</feature>
<proteinExistence type="inferred from homology"/>
<evidence type="ECO:0000256" key="7">
    <source>
        <dbReference type="ARBA" id="ARBA00038093"/>
    </source>
</evidence>
<dbReference type="GO" id="GO:0016787">
    <property type="term" value="F:hydrolase activity"/>
    <property type="evidence" value="ECO:0007669"/>
    <property type="project" value="UniProtKB-KW"/>
</dbReference>
<keyword evidence="3" id="KW-0540">Nuclease</keyword>
<dbReference type="GO" id="GO:0046872">
    <property type="term" value="F:metal ion binding"/>
    <property type="evidence" value="ECO:0007669"/>
    <property type="project" value="UniProtKB-KW"/>
</dbReference>
<comment type="similarity">
    <text evidence="7">Belongs to the PINc/VapC protein family.</text>
</comment>
<accession>A0A317PE47</accession>
<dbReference type="Pfam" id="PF01850">
    <property type="entry name" value="PIN"/>
    <property type="match status" value="1"/>
</dbReference>
<reference evidence="9 10" key="1">
    <citation type="submission" date="2018-05" db="EMBL/GenBank/DDBJ databases">
        <title>Genomic Encyclopedia of Type Strains, Phase IV (KMG-IV): sequencing the most valuable type-strain genomes for metagenomic binning, comparative biology and taxonomic classification.</title>
        <authorList>
            <person name="Goeker M."/>
        </authorList>
    </citation>
    <scope>NUCLEOTIDE SEQUENCE [LARGE SCALE GENOMIC DNA]</scope>
    <source>
        <strain evidence="9 10">DSM 16791</strain>
    </source>
</reference>
<evidence type="ECO:0000259" key="8">
    <source>
        <dbReference type="Pfam" id="PF01850"/>
    </source>
</evidence>